<evidence type="ECO:0000256" key="1">
    <source>
        <dbReference type="ARBA" id="ARBA00004752"/>
    </source>
</evidence>
<evidence type="ECO:0000256" key="5">
    <source>
        <dbReference type="ARBA" id="ARBA00022801"/>
    </source>
</evidence>
<keyword evidence="13" id="KW-1185">Reference proteome</keyword>
<accession>A0ABV7R1Y1</accession>
<dbReference type="Proteomes" id="UP001595721">
    <property type="component" value="Unassembled WGS sequence"/>
</dbReference>
<evidence type="ECO:0000259" key="11">
    <source>
        <dbReference type="PROSITE" id="PS52029"/>
    </source>
</evidence>
<dbReference type="InterPro" id="IPR050979">
    <property type="entry name" value="LD-transpeptidase"/>
</dbReference>
<keyword evidence="4 12" id="KW-0808">Transferase</keyword>
<keyword evidence="8 9" id="KW-0961">Cell wall biogenesis/degradation</keyword>
<evidence type="ECO:0000256" key="9">
    <source>
        <dbReference type="PROSITE-ProRule" id="PRU01373"/>
    </source>
</evidence>
<evidence type="ECO:0000256" key="4">
    <source>
        <dbReference type="ARBA" id="ARBA00022679"/>
    </source>
</evidence>
<name>A0ABV7R1Y1_9RHOB</name>
<evidence type="ECO:0000256" key="6">
    <source>
        <dbReference type="ARBA" id="ARBA00022960"/>
    </source>
</evidence>
<evidence type="ECO:0000256" key="10">
    <source>
        <dbReference type="SAM" id="SignalP"/>
    </source>
</evidence>
<dbReference type="GO" id="GO:0016746">
    <property type="term" value="F:acyltransferase activity"/>
    <property type="evidence" value="ECO:0007669"/>
    <property type="project" value="UniProtKB-KW"/>
</dbReference>
<comment type="caution">
    <text evidence="12">The sequence shown here is derived from an EMBL/GenBank/DDBJ whole genome shotgun (WGS) entry which is preliminary data.</text>
</comment>
<evidence type="ECO:0000256" key="3">
    <source>
        <dbReference type="ARBA" id="ARBA00022676"/>
    </source>
</evidence>
<gene>
    <name evidence="12" type="ORF">ACFOMH_05875</name>
</gene>
<sequence>MMRSLTRRKALALVLASAACAKAPAPQQPPAPKPAVPPEVLAMYAATEDGGFHVAAIDPKYLTPRNIRQEVDYWTDAPPGSIVVDPWLRFLYLIQPGNRALRYGVAVGDEGRAFSGSAHIPYSRNWPSWRPTENMIMDQPETYGPLRAGLPGGPGNPLGARALYLHRGNKDTFYRIHGTMDPASIGQATSAGCIRLFNQDAIDLERRVRSGARVVVLEQHEAGRGTVPPGTLLPPPPQQIAPPAIAPEQIAGGTAAPGNRQI</sequence>
<feature type="signal peptide" evidence="10">
    <location>
        <begin position="1"/>
        <end position="23"/>
    </location>
</feature>
<keyword evidence="7 9" id="KW-0573">Peptidoglycan synthesis</keyword>
<dbReference type="RefSeq" id="WP_377743227.1">
    <property type="nucleotide sequence ID" value="NZ_JBHRXJ010000003.1"/>
</dbReference>
<dbReference type="EMBL" id="JBHRXJ010000003">
    <property type="protein sequence ID" value="MFC3527697.1"/>
    <property type="molecule type" value="Genomic_DNA"/>
</dbReference>
<organism evidence="12 13">
    <name type="scientific">Paracoccus mangrovi</name>
    <dbReference type="NCBI Taxonomy" id="1715645"/>
    <lineage>
        <taxon>Bacteria</taxon>
        <taxon>Pseudomonadati</taxon>
        <taxon>Pseudomonadota</taxon>
        <taxon>Alphaproteobacteria</taxon>
        <taxon>Rhodobacterales</taxon>
        <taxon>Paracoccaceae</taxon>
        <taxon>Paracoccus</taxon>
    </lineage>
</organism>
<evidence type="ECO:0000256" key="2">
    <source>
        <dbReference type="ARBA" id="ARBA00005992"/>
    </source>
</evidence>
<feature type="chain" id="PRO_5046084476" evidence="10">
    <location>
        <begin position="24"/>
        <end position="262"/>
    </location>
</feature>
<dbReference type="EC" id="2.3.2.-" evidence="12"/>
<keyword evidence="10" id="KW-0732">Signal</keyword>
<feature type="active site" description="Proton donor/acceptor" evidence="9">
    <location>
        <position position="177"/>
    </location>
</feature>
<reference evidence="13" key="1">
    <citation type="journal article" date="2019" name="Int. J. Syst. Evol. Microbiol.">
        <title>The Global Catalogue of Microorganisms (GCM) 10K type strain sequencing project: providing services to taxonomists for standard genome sequencing and annotation.</title>
        <authorList>
            <consortium name="The Broad Institute Genomics Platform"/>
            <consortium name="The Broad Institute Genome Sequencing Center for Infectious Disease"/>
            <person name="Wu L."/>
            <person name="Ma J."/>
        </authorList>
    </citation>
    <scope>NUCLEOTIDE SEQUENCE [LARGE SCALE GENOMIC DNA]</scope>
    <source>
        <strain evidence="13">KCTC 42899</strain>
    </source>
</reference>
<dbReference type="CDD" id="cd16913">
    <property type="entry name" value="YkuD_like"/>
    <property type="match status" value="1"/>
</dbReference>
<feature type="active site" description="Nucleophile" evidence="9">
    <location>
        <position position="193"/>
    </location>
</feature>
<dbReference type="Pfam" id="PF03734">
    <property type="entry name" value="YkuD"/>
    <property type="match status" value="1"/>
</dbReference>
<evidence type="ECO:0000256" key="7">
    <source>
        <dbReference type="ARBA" id="ARBA00022984"/>
    </source>
</evidence>
<evidence type="ECO:0000313" key="12">
    <source>
        <dbReference type="EMBL" id="MFC3527697.1"/>
    </source>
</evidence>
<keyword evidence="5" id="KW-0378">Hydrolase</keyword>
<dbReference type="PANTHER" id="PTHR30582:SF24">
    <property type="entry name" value="L,D-TRANSPEPTIDASE ERFK_SRFK-RELATED"/>
    <property type="match status" value="1"/>
</dbReference>
<dbReference type="SUPFAM" id="SSF141523">
    <property type="entry name" value="L,D-transpeptidase catalytic domain-like"/>
    <property type="match status" value="1"/>
</dbReference>
<dbReference type="PROSITE" id="PS52029">
    <property type="entry name" value="LD_TPASE"/>
    <property type="match status" value="1"/>
</dbReference>
<dbReference type="PANTHER" id="PTHR30582">
    <property type="entry name" value="L,D-TRANSPEPTIDASE"/>
    <property type="match status" value="1"/>
</dbReference>
<protein>
    <submittedName>
        <fullName evidence="12">L,D-transpeptidase</fullName>
        <ecNumber evidence="12">2.3.2.-</ecNumber>
    </submittedName>
</protein>
<evidence type="ECO:0000313" key="13">
    <source>
        <dbReference type="Proteomes" id="UP001595721"/>
    </source>
</evidence>
<keyword evidence="3" id="KW-0328">Glycosyltransferase</keyword>
<dbReference type="InterPro" id="IPR038063">
    <property type="entry name" value="Transpep_catalytic_dom"/>
</dbReference>
<proteinExistence type="inferred from homology"/>
<feature type="domain" description="L,D-TPase catalytic" evidence="11">
    <location>
        <begin position="80"/>
        <end position="217"/>
    </location>
</feature>
<evidence type="ECO:0000256" key="8">
    <source>
        <dbReference type="ARBA" id="ARBA00023316"/>
    </source>
</evidence>
<comment type="similarity">
    <text evidence="2">Belongs to the YkuD family.</text>
</comment>
<dbReference type="Gene3D" id="2.40.440.10">
    <property type="entry name" value="L,D-transpeptidase catalytic domain-like"/>
    <property type="match status" value="1"/>
</dbReference>
<keyword evidence="6 9" id="KW-0133">Cell shape</keyword>
<comment type="pathway">
    <text evidence="1 9">Cell wall biogenesis; peptidoglycan biosynthesis.</text>
</comment>
<keyword evidence="12" id="KW-0012">Acyltransferase</keyword>
<dbReference type="PROSITE" id="PS51257">
    <property type="entry name" value="PROKAR_LIPOPROTEIN"/>
    <property type="match status" value="1"/>
</dbReference>
<dbReference type="InterPro" id="IPR005490">
    <property type="entry name" value="LD_TPept_cat_dom"/>
</dbReference>